<comment type="caution">
    <text evidence="1">The sequence shown here is derived from an EMBL/GenBank/DDBJ whole genome shotgun (WGS) entry which is preliminary data.</text>
</comment>
<dbReference type="EMBL" id="PGOL01001412">
    <property type="protein sequence ID" value="PKI58235.1"/>
    <property type="molecule type" value="Genomic_DNA"/>
</dbReference>
<dbReference type="AlphaFoldDB" id="A0A2I0JPL5"/>
<dbReference type="Proteomes" id="UP000233551">
    <property type="component" value="Unassembled WGS sequence"/>
</dbReference>
<keyword evidence="2" id="KW-1185">Reference proteome</keyword>
<dbReference type="STRING" id="22663.A0A2I0JPL5"/>
<gene>
    <name evidence="1" type="ORF">CRG98_021371</name>
</gene>
<reference evidence="1 2" key="1">
    <citation type="submission" date="2017-11" db="EMBL/GenBank/DDBJ databases">
        <title>De-novo sequencing of pomegranate (Punica granatum L.) genome.</title>
        <authorList>
            <person name="Akparov Z."/>
            <person name="Amiraslanov A."/>
            <person name="Hajiyeva S."/>
            <person name="Abbasov M."/>
            <person name="Kaur K."/>
            <person name="Hamwieh A."/>
            <person name="Solovyev V."/>
            <person name="Salamov A."/>
            <person name="Braich B."/>
            <person name="Kosarev P."/>
            <person name="Mahmoud A."/>
            <person name="Hajiyev E."/>
            <person name="Babayeva S."/>
            <person name="Izzatullayeva V."/>
            <person name="Mammadov A."/>
            <person name="Mammadov A."/>
            <person name="Sharifova S."/>
            <person name="Ojaghi J."/>
            <person name="Eynullazada K."/>
            <person name="Bayramov B."/>
            <person name="Abdulazimova A."/>
            <person name="Shahmuradov I."/>
        </authorList>
    </citation>
    <scope>NUCLEOTIDE SEQUENCE [LARGE SCALE GENOMIC DNA]</scope>
    <source>
        <strain evidence="2">cv. AG2017</strain>
        <tissue evidence="1">Leaf</tissue>
    </source>
</reference>
<evidence type="ECO:0000313" key="2">
    <source>
        <dbReference type="Proteomes" id="UP000233551"/>
    </source>
</evidence>
<organism evidence="1 2">
    <name type="scientific">Punica granatum</name>
    <name type="common">Pomegranate</name>
    <dbReference type="NCBI Taxonomy" id="22663"/>
    <lineage>
        <taxon>Eukaryota</taxon>
        <taxon>Viridiplantae</taxon>
        <taxon>Streptophyta</taxon>
        <taxon>Embryophyta</taxon>
        <taxon>Tracheophyta</taxon>
        <taxon>Spermatophyta</taxon>
        <taxon>Magnoliopsida</taxon>
        <taxon>eudicotyledons</taxon>
        <taxon>Gunneridae</taxon>
        <taxon>Pentapetalae</taxon>
        <taxon>rosids</taxon>
        <taxon>malvids</taxon>
        <taxon>Myrtales</taxon>
        <taxon>Lythraceae</taxon>
        <taxon>Punica</taxon>
    </lineage>
</organism>
<sequence length="1015" mass="112987">MPDLLTRASLLFDNLARFVEPPRSCLLQSCRVCKPVRRATPLVPLAVLPGLQARASLRFLQPCRSANPYELTFLHRRFVEPPRSCLLQSCRVCKPVRRATPLVPLAVLPGLQARASLRFLQPCRSANPYELTFLHRRFVEPPRSCLLQSCRVCKPVRRATPLVPLAVLPGLQARASLRFLQPCRSANPYELTFLHRRFVEPPRSCLLQSCRVCKPVRRATPLVPLAVLPGLQARASLRFLQPCRSANPYELTFLHRRFVEPPRSCLLQSCRVCKPVRRATPLVPLAVLPGLQARASLRFLQPCRSANPYELTFLHRRFVEPPRSCLLQSCRVCKPVRRATPLVPLAVLPGLQARASLRFLQPCRSANPYELTFLHRRFVEPPRSCLLQSCRVCKPVRRATPLVPLAVLPGLQARASLRFLQPCRSANPYELTFLHRRFVEPPRSCLLQSCRVCKPVRRATPLVPLAVLPGLQARASLRFLQPCRSANPYELTFLHRRFVEPPRSCLLQSCRVCKPVRRATPLVPLAVLPGLQARASLRFLQPCRSANPYELTFLHRRFVEPPRSCLLQSCRVCKPVRRATPLVPLAVLPGLQARASLRFLQPCRSANPYELTFLHRRFVEPPRSCLLQSCRVCKPVRAYVSCNLALCANPREFTFLATLSGLLTPASSLFCFLPGLLTRASLLFCNVAGSANPYELTFLHLKFVEPPRSCLMQPCRVRRATSLVPLATMPGLLTRASLLFCNLAGSANPPCELTFLHRKFAEPPANPCELTFLQPCRVCYPVRAYFSATLPGLLILASLLSYTASSPSHLARASCNLAGSANPCELTFLQPCRVRRATSLVPLATLPGRLTRASLLSFTAVHRATSLVPLITLPGPLIPASLLSCTASSPSHLARASYNLAGSANPCELTFLHRKFAEPPRSCHLQPCRVCYPVRAYFSTTLPGLLTRASLLSCTASSLSHPALRRATSLVPLATLPGLLTRARLLFCNLAGSANPCELTFLHRKFAEPPRSCLL</sequence>
<evidence type="ECO:0000313" key="1">
    <source>
        <dbReference type="EMBL" id="PKI58235.1"/>
    </source>
</evidence>
<protein>
    <submittedName>
        <fullName evidence="1">Uncharacterized protein</fullName>
    </submittedName>
</protein>
<accession>A0A2I0JPL5</accession>
<name>A0A2I0JPL5_PUNGR</name>
<proteinExistence type="predicted"/>